<protein>
    <recommendedName>
        <fullName evidence="2">Terminase large subunit gp17-like C-terminal domain-containing protein</fullName>
    </recommendedName>
</protein>
<dbReference type="InterPro" id="IPR035421">
    <property type="entry name" value="Terminase_6C"/>
</dbReference>
<dbReference type="EMBL" id="LAZR01002082">
    <property type="protein sequence ID" value="KKN34819.1"/>
    <property type="molecule type" value="Genomic_DNA"/>
</dbReference>
<dbReference type="InterPro" id="IPR027417">
    <property type="entry name" value="P-loop_NTPase"/>
</dbReference>
<evidence type="ECO:0000256" key="1">
    <source>
        <dbReference type="ARBA" id="ARBA00022612"/>
    </source>
</evidence>
<sequence>MTKTDPVLEAATHSLGLYLAIVHDTDMPQVAGGKAVPASHHEDMIDILEHDSYGHSLLLLPRGAAKTTILQAFVEWKLGRASLGMDGFGRNWAKDFRVGWVSASASQAYGVSNAIKETVEFNPIYRAMFPKVRPNRKKWSEPEWNVRGQTTKDYTFVAAGRGGPILGKRFHLIVPDDLAGEDERSSDLATATKPRRDLLFWIANTMMKTLVPGGRILMAATRWYEGDPPDWAMKPPPEGQGWHTLKIQALTDCEGCNDEVCPGEHSFWPERFPAALLIADRKKNPRSFALQMQNEWFPRFTSIPDAKDVVRVQTWDTAATLTGRSFTACLTMTCIDDGSGYWHYYLVDLYRRKVEFPDLVEAIYNYADKYHPNIIFVEDKSSGTQALQVLRRETQLPVVSCLPPGQRGGPDLDLWAAQATIACKTERVFLPADLYFTANSKDNWVEASFMPEILRYEGTDTGGTTDVVMAMCQAIYRMEQDKEAWEELKHPRPQLTYGQSTERALPV</sequence>
<dbReference type="Gene3D" id="3.40.50.300">
    <property type="entry name" value="P-loop containing nucleotide triphosphate hydrolases"/>
    <property type="match status" value="1"/>
</dbReference>
<accession>A0A0F9PX82</accession>
<dbReference type="Gene3D" id="3.30.420.240">
    <property type="match status" value="1"/>
</dbReference>
<keyword evidence="1" id="KW-1188">Viral release from host cell</keyword>
<proteinExistence type="predicted"/>
<name>A0A0F9PX82_9ZZZZ</name>
<dbReference type="Pfam" id="PF17289">
    <property type="entry name" value="Terminase_6C"/>
    <property type="match status" value="1"/>
</dbReference>
<feature type="domain" description="Terminase large subunit gp17-like C-terminal" evidence="2">
    <location>
        <begin position="314"/>
        <end position="474"/>
    </location>
</feature>
<comment type="caution">
    <text evidence="3">The sequence shown here is derived from an EMBL/GenBank/DDBJ whole genome shotgun (WGS) entry which is preliminary data.</text>
</comment>
<reference evidence="3" key="1">
    <citation type="journal article" date="2015" name="Nature">
        <title>Complex archaea that bridge the gap between prokaryotes and eukaryotes.</title>
        <authorList>
            <person name="Spang A."/>
            <person name="Saw J.H."/>
            <person name="Jorgensen S.L."/>
            <person name="Zaremba-Niedzwiedzka K."/>
            <person name="Martijn J."/>
            <person name="Lind A.E."/>
            <person name="van Eijk R."/>
            <person name="Schleper C."/>
            <person name="Guy L."/>
            <person name="Ettema T.J."/>
        </authorList>
    </citation>
    <scope>NUCLEOTIDE SEQUENCE</scope>
</reference>
<gene>
    <name evidence="3" type="ORF">LCGC14_0789990</name>
</gene>
<dbReference type="AlphaFoldDB" id="A0A0F9PX82"/>
<evidence type="ECO:0000313" key="3">
    <source>
        <dbReference type="EMBL" id="KKN34819.1"/>
    </source>
</evidence>
<evidence type="ECO:0000259" key="2">
    <source>
        <dbReference type="Pfam" id="PF17289"/>
    </source>
</evidence>
<organism evidence="3">
    <name type="scientific">marine sediment metagenome</name>
    <dbReference type="NCBI Taxonomy" id="412755"/>
    <lineage>
        <taxon>unclassified sequences</taxon>
        <taxon>metagenomes</taxon>
        <taxon>ecological metagenomes</taxon>
    </lineage>
</organism>